<dbReference type="PANTHER" id="PTHR24026:SF118">
    <property type="entry name" value="DE-CADHERIN"/>
    <property type="match status" value="1"/>
</dbReference>
<feature type="domain" description="Cadherin" evidence="20">
    <location>
        <begin position="2686"/>
        <end position="2792"/>
    </location>
</feature>
<dbReference type="FunFam" id="2.60.40.60:FF:000066">
    <property type="entry name" value="FAT atypical cadherin 1"/>
    <property type="match status" value="1"/>
</dbReference>
<evidence type="ECO:0000256" key="6">
    <source>
        <dbReference type="ARBA" id="ARBA00022737"/>
    </source>
</evidence>
<dbReference type="FunFam" id="2.60.40.60:FF:000059">
    <property type="entry name" value="FAT atypical cadherin 3"/>
    <property type="match status" value="1"/>
</dbReference>
<feature type="domain" description="Cadherin" evidence="20">
    <location>
        <begin position="2902"/>
        <end position="3011"/>
    </location>
</feature>
<feature type="domain" description="Cadherin" evidence="20">
    <location>
        <begin position="1441"/>
        <end position="1547"/>
    </location>
</feature>
<dbReference type="Gene3D" id="2.60.40.60">
    <property type="entry name" value="Cadherins"/>
    <property type="match status" value="33"/>
</dbReference>
<evidence type="ECO:0000256" key="3">
    <source>
        <dbReference type="ARBA" id="ARBA00022536"/>
    </source>
</evidence>
<feature type="domain" description="Cadherin" evidence="20">
    <location>
        <begin position="3120"/>
        <end position="3213"/>
    </location>
</feature>
<feature type="domain" description="Laminin G" evidence="18">
    <location>
        <begin position="3821"/>
        <end position="3991"/>
    </location>
</feature>
<feature type="domain" description="Cadherin" evidence="20">
    <location>
        <begin position="2579"/>
        <end position="2685"/>
    </location>
</feature>
<feature type="region of interest" description="Disordered" evidence="15">
    <location>
        <begin position="4283"/>
        <end position="4303"/>
    </location>
</feature>
<dbReference type="FunFam" id="2.60.40.60:FF:000194">
    <property type="entry name" value="FAT atypical cadherin 2"/>
    <property type="match status" value="1"/>
</dbReference>
<feature type="domain" description="Cadherin" evidence="20">
    <location>
        <begin position="1962"/>
        <end position="2063"/>
    </location>
</feature>
<dbReference type="SMART" id="SM00112">
    <property type="entry name" value="CA"/>
    <property type="match status" value="31"/>
</dbReference>
<evidence type="ECO:0000256" key="1">
    <source>
        <dbReference type="ARBA" id="ARBA00004162"/>
    </source>
</evidence>
<dbReference type="InterPro" id="IPR000742">
    <property type="entry name" value="EGF"/>
</dbReference>
<dbReference type="FunFam" id="2.60.40.60:FF:000015">
    <property type="entry name" value="FAT atypical cadherin 1"/>
    <property type="match status" value="2"/>
</dbReference>
<feature type="domain" description="Cadherin" evidence="20">
    <location>
        <begin position="1548"/>
        <end position="1652"/>
    </location>
</feature>
<evidence type="ECO:0000256" key="4">
    <source>
        <dbReference type="ARBA" id="ARBA00022692"/>
    </source>
</evidence>
<dbReference type="PRINTS" id="PR00205">
    <property type="entry name" value="CADHERIN"/>
</dbReference>
<reference evidence="21" key="1">
    <citation type="journal article" date="2021" name="Evol. Appl.">
        <title>The genome of the Pyrenean desman and the effects of bottlenecks and inbreeding on the genomic landscape of an endangered species.</title>
        <authorList>
            <person name="Escoda L."/>
            <person name="Castresana J."/>
        </authorList>
    </citation>
    <scope>NUCLEOTIDE SEQUENCE</scope>
    <source>
        <strain evidence="21">IBE-C5619</strain>
    </source>
</reference>
<evidence type="ECO:0000256" key="10">
    <source>
        <dbReference type="ARBA" id="ARBA00023136"/>
    </source>
</evidence>
<dbReference type="InterPro" id="IPR013320">
    <property type="entry name" value="ConA-like_dom_sf"/>
</dbReference>
<evidence type="ECO:0000256" key="14">
    <source>
        <dbReference type="PROSITE-ProRule" id="PRU00076"/>
    </source>
</evidence>
<dbReference type="InterPro" id="IPR001791">
    <property type="entry name" value="Laminin_G"/>
</dbReference>
<dbReference type="SUPFAM" id="SSF49313">
    <property type="entry name" value="Cadherin-like"/>
    <property type="match status" value="33"/>
</dbReference>
<keyword evidence="6" id="KW-0677">Repeat</keyword>
<evidence type="ECO:0000256" key="11">
    <source>
        <dbReference type="ARBA" id="ARBA00023157"/>
    </source>
</evidence>
<protein>
    <submittedName>
        <fullName evidence="21">Protocadherin Fat 2</fullName>
    </submittedName>
</protein>
<dbReference type="FunFam" id="2.60.40.60:FF:000024">
    <property type="entry name" value="FAT atypical cadherin 3"/>
    <property type="match status" value="1"/>
</dbReference>
<evidence type="ECO:0000256" key="16">
    <source>
        <dbReference type="SAM" id="Phobius"/>
    </source>
</evidence>
<sequence>MVFTFLGLAVFWLHAATCEKPPEGTGPPPAWRFTHPLYNATIYENSAPKTYVESLVPMGVRLAAPGGAVRFHIVSGDAAGVFKAEEQVVGDFCFLRLRTRSGSAALLNREVQASYDLEVQALAPAQPRGARAWVRVQVLDRDDLRPLFSPPSYRVTISEDTPPRTPICRLTATDADLGRNAAFYYAWRAQPPAFALHPTSGVVTVARRLNATWRGRHELQVLAVERAGRRPEGTGPGTLAPLLIHVEPAPRRAPAIVSVRVAPPGGGEEAAYATVTVEAGGSGAQVDALDIVGGDPGRLFRAVGSYARSGEFRLVAVRDVDWLQHPHGLNLSLQARSSGQPPSPVRAFHLPPWTLAPLAFEQAEYRVRLSECAPPGSRVALVRAGRGPPGLRYLLGPGPEAAGFRLDERTGLLTTSRLLDVRARAQHRLLVRTIPGLASAMVTVDLVDCNDHAPAFGRPSYEGAFDENVPPGTSVLAVAATDLDLGENGRLSYSIAGPGPVPFAIDPDRGVISTSAPMDYELMQRIYTFRVRASDWGSPFRQEKEVSVSLRLRNLNDNTPLFEAVNCTGSVHPDWPVGKPLVTLSAIDVDELQNLKYEFVGGNELGLFDLHPLSGVVSLKRALPDRPANYTLRVTAWDGEHRAPPTTLRLAVVWDARLAVPVTCRPTGALALFTRAVLHSAGLGSLGPHDQDALPLGAYQANRHTPQFADRSPQAVAVPELAALHTPLARLEASDPDVGASGHLVYVIAHGNEEGRFDIGLETGLLTVAAPLDYEATRSYVLNVTASDLGTPRKSCWRLLTVAVLDCNDNAPRFPPGGFQLTVPEDTGVGATVAELSAGDADSEDNGRVRYSLLSPTDKFSLHPLTGALVVTGPLDRESQPRHVLQVEARDQPQAGPQLFSVADLVVTLQDANDNAPRCVPALSRLQAPEDLPLGTVLTFLDATDPDLGAAGEVRFALLDDARGTFHLDPETGALSLRGALDFESRAAYNLSVWARDGGQPRPHRTLCHVEVTVLDVNENLHPPRFGAFVHRAQVWENSPAGTPVLAVVALDEDGGLDGEVQYHLRAGSGLAAFGIDQDTGMIHTLAVLDREAASSYWLTVLAVDRGSRPLSSATEVYIEVTDVNDSPPRMSRPVFYPCVPEDAPPHSSVLQLDATDPDSSSQGRLTFNITGGNQQGLFALHPLTGLLSTARQLDREEKDEYVLEVAVLDHGEPPLWSVSRVVVCVLDVNDHAPAFPHKLFSVRLPESVAAPGPVYRLVAADADAGPNGVLTYSIEEGGEGAFRIDPASGLVSALGSFRAGEYNILTVKATDGGQPALSASVRLHVEWAPRPQPSSAPLAFDEPHYSFTVMETDPVSHMVGVLGVEGCPGLCWFSITGGDPDMDFDVEKTTGSILIARPLDARRRLSYNLTVEVTDGSRAIATQVHVAMIANVNRHRPQFLKAHYEVRVPQDTPPGVELLQVQASDPDQGKALVYTIQGSQDPGSASLFQLDPGSGVLVTVGKLDLGPGPTQHTLTVMVRDQEMPTKRNFVWVSVRVEPANRHRPRFTQPRYEASVPVDTVPGTELLQVRATDGDQGASGEVHYTLLKGNSDGFFDVDALLGTVTLAWTPQQAQQGQYMLTVKAEDWGSPPGHDLTTVVIHVHPSDSSAPTFSEAEYFVEIPESIPAGSPILRVAATSSSGVTYELREGNKEGVFSMNTYSGLISTCKALDHEKVSSYQLKIRGSSLVGASADVSVLVSIVDENDHAPEFLSPAFVGHISEAAPAGSLVAGEGGHSPLVLRALDRDRDANALLAYRILEPEAARAFRVDPSMGTLSSVGTLDHESTPSFRFRVHVHDQGRPVLLAPAPAWVVVKVRDVNDAPPRFSERLYEAAVLGPTHPGMELLTVQAHDPDSEVTYSVRAGNADGAVAVHPCTGRVSVLRPGLLGRGRELTLGASDGPHQDTARLRVTVTPAPNSSLHFERSIYSAAVREDAPDAEALLTLGVQGRLPNDTLAFVLLNGTDLFRVVRSAGVLLTRGVALDREQQDTHVLAVELRDDRAPPRVARALVRVSVQDANDHRPEFQHLPYTAVVPDGTEPGDVLLQVSATDRDTGPNGAVTYAFVEDYPYFRLDPYLGDISLRKPLDHQALDKYRLEVVARDGGAPALQAAAEVLVVVRNGSHPLFQSPSYRVRVPEGLPPHTPVLHAQARSPEGHRLIYSVAETPGSASIAVDSRTGVLTVTGPLDYESVPQHVLTVRATDTARGAFSEAVVEVLLEDVNDNAPTFPRRVYAAAVPEGQPAPTPVIRLLASDRDSGRNRDVAYQIVEDGSDVSSFFQIDGRTGEMTTVQELDYEARQHFRVAVRAVDGGDPPLTGETLVEVSVSDINDNPPVFRQAQYEASVSELATCGHLVLKVQALDPDGGDSARLQYLILSGNRDRHFSIDGSSGIISMVSPCHKPLGPAYSLRVAASDGVFRASVPVYINTTGANRHSPEFQQRVYEAELAENAAVGTQVIELLATDRDSGPYGAVDYTIINKLAGEKFSISPGGRVATRQQLDRENATERVIAIKVAAQDGGGRVGFCTVNIILTDENDNRPQFRAAEYTVSVPADAAKDSPVIRVLAHDADEGRNADVTYSVDPAGGPGREVVEVSPTTGVVKVKESLAGLEHRALDLKIKAQDGGPPHWDSLLRLRLQVVPREAPLPQFSEPLYAFSAAEDLPVGAEVGFVRALADPGPVIYSLVPGTTPESNRDGVFSLDRSTGRLTVRKALDYESTRWYQMDLMAHRPHNSTFLASLVSVSVQVRDVNDNRPAFEADPYKAVLAENMPAGTSVIQVTANDQDTGDGGRVSYRLPAGPGSDVHGLFAIDAETGWITTLQELDCEARQAYRFHVVAHDHGQPVQLSSQVLVEVTVTDENDNPPRFAPEAHRGSVVENGKPGEPVATLRVLDDDVAEQNRQVSCYITEGDPLGHFGIDRTGDEWKVVSRTALDRELMAKYLLRVTASDGKFQASALVEVSVLDVNDNSPQCGQPLYSGSVREDAPPGHPILKVSASDADADANAQITFSLHGPGADAFQMDARTGELTTLAALDRERQDTYVLVAKATDGGGRSCQADVSLQVRDVNDNPPRFSPGHCAVAVFYNTTVRTPVAVVLAQDPDQGTNAQVVYSLTDSAEGRFSIEATTGVIRLEKPLQAGPQAALELTVRASDLGTPIPLSTLGTVTVSVVGLDDYLPAFLSPEHSVQVPEDARRGTEVLRLSSLTRPAAHRAGYRLLSGNEQGSFRLDTHTGVLYVDRSLDFETSPTYFLSVECSREGASPLSDVATVMVNVTDVNEHRPRFPRAAYSAGVLESAAAGEVVLRVSATDEDGPLNSAVTYSLVGGNELGHFAVHPAEGALWVAGALDREQTPSYTLRLRATDSGRPPLHEDADVAVQVLDVNDNPPRFFQLNYSASVQESCPVGSRVLQLVLSDPDSPENGPPYSFRITRGNDGAAFRVTPDGWLVTAAGLSQALQGRYQLQVEVRRGRRGMEAWRAPGTGGAAGAGPRPTCGSRTPAPETPHRAQPGRSSHGLACPQAWDSGVPPLSSSTAVSVLVAERSRYPPSALPLEVFITVGEGEFLGGLVGKIHATDRDPQDTLTFSLAGPALDGHFSVGAADGAVLAARGLPCGHYAFNVSVSDGTFAAWAGVQVHVWRAGREALQRALWLGFGQLGPEELVSEHWRNLQRFLGHQLGARRARIRLASLQPAEAAAGVDVLLVFEGHSGNPAELQELAATLARSARDMEQALGLQMRAAVPVAPCRGPGCQDHACRDAVQLDAAPGPAYSTARLSVLTPRHRLLQSCVCNGTAARFSGQSFGRYRPAGAQPWHIRFRLRTLQSQAVVLSSTGASRLSLQLRDGALRLEHHCPGGFHANLSSPRRVSDQQWHWVHVEEAGNATHLWVDGAAGTALLLADSCRGPAPQRDLLLGGLAAPGAPVQLAQGFQGCLDEVTVNGEPLALLAPEGAGGLLEARGLSPCCPQGGPCSQKPCLHGGLCTQTPGAGYVCTCAPQFSGRHCEQRWENCSSKAPCPEGVACTSAPGGGTCACPHPHTGGRCESEAQGCAEGLCLVTPAIRRGDWGLQEALLVTLVPVLAVAAAVGLLLCCRRYRQAHKPVAAEDPDLLARSVGVDTQAAPAVELSPLGPCPRGDLGQGAPGKAGASGELGTFGPSSKQRPVVCSVPPRLPPAALPARTDHTPAVKRTWSGENVGYPGAAAVWPPTYARKERWECAPSEVTPYRHQPPVLMPEPPGLYGGFPFPLELGDKRAPLPPRYSNQNLEDLLPPRPPSPRERLLAPRLQEYTAVSYYQPQPRPGAGGPCLLEGGYKGVSVRLSRAGPSYADGEAGGRPPSGRGPLAPPDYEGSDQAESDYGSCEEVMF</sequence>
<dbReference type="FunFam" id="2.60.40.60:FF:000116">
    <property type="entry name" value="Dachsous cadherin-related 2"/>
    <property type="match status" value="1"/>
</dbReference>
<keyword evidence="22" id="KW-1185">Reference proteome</keyword>
<dbReference type="Gene3D" id="2.60.120.200">
    <property type="match status" value="1"/>
</dbReference>
<feature type="domain" description="Cadherin" evidence="20">
    <location>
        <begin position="2165"/>
        <end position="2265"/>
    </location>
</feature>
<feature type="domain" description="Cadherin" evidence="20">
    <location>
        <begin position="457"/>
        <end position="562"/>
    </location>
</feature>
<evidence type="ECO:0000313" key="22">
    <source>
        <dbReference type="Proteomes" id="UP000700334"/>
    </source>
</evidence>
<feature type="transmembrane region" description="Helical" evidence="16">
    <location>
        <begin position="4097"/>
        <end position="4117"/>
    </location>
</feature>
<evidence type="ECO:0000259" key="19">
    <source>
        <dbReference type="PROSITE" id="PS50026"/>
    </source>
</evidence>
<evidence type="ECO:0000313" key="21">
    <source>
        <dbReference type="EMBL" id="KAG8509268.1"/>
    </source>
</evidence>
<dbReference type="Pfam" id="PF02210">
    <property type="entry name" value="Laminin_G_2"/>
    <property type="match status" value="1"/>
</dbReference>
<feature type="domain" description="Cadherin" evidence="20">
    <location>
        <begin position="1027"/>
        <end position="1136"/>
    </location>
</feature>
<dbReference type="FunFam" id="2.60.40.60:FF:000064">
    <property type="entry name" value="FAT atypical cadherin 1"/>
    <property type="match status" value="1"/>
</dbReference>
<dbReference type="SUPFAM" id="SSF49899">
    <property type="entry name" value="Concanavalin A-like lectins/glucanases"/>
    <property type="match status" value="1"/>
</dbReference>
<dbReference type="FunFam" id="2.60.40.60:FF:000020">
    <property type="entry name" value="Dachsous cadherin-related 1b"/>
    <property type="match status" value="1"/>
</dbReference>
<feature type="domain" description="Cadherin" evidence="20">
    <location>
        <begin position="3007"/>
        <end position="3108"/>
    </location>
</feature>
<dbReference type="Proteomes" id="UP000700334">
    <property type="component" value="Unassembled WGS sequence"/>
</dbReference>
<dbReference type="Gene3D" id="2.10.25.10">
    <property type="entry name" value="Laminin"/>
    <property type="match status" value="1"/>
</dbReference>
<comment type="caution">
    <text evidence="21">The sequence shown here is derived from an EMBL/GenBank/DDBJ whole genome shotgun (WGS) entry which is preliminary data.</text>
</comment>
<feature type="domain" description="Cadherin" evidence="20">
    <location>
        <begin position="2793"/>
        <end position="2901"/>
    </location>
</feature>
<comment type="subcellular location">
    <subcellularLocation>
        <location evidence="1">Cell membrane</location>
        <topology evidence="1">Single-pass membrane protein</topology>
    </subcellularLocation>
</comment>
<dbReference type="GO" id="GO:0007156">
    <property type="term" value="P:homophilic cell adhesion via plasma membrane adhesion molecules"/>
    <property type="evidence" value="ECO:0007669"/>
    <property type="project" value="InterPro"/>
</dbReference>
<dbReference type="InterPro" id="IPR015919">
    <property type="entry name" value="Cadherin-like_sf"/>
</dbReference>
<dbReference type="Pfam" id="PF00028">
    <property type="entry name" value="Cadherin"/>
    <property type="match status" value="25"/>
</dbReference>
<feature type="domain" description="Cadherin" evidence="20">
    <location>
        <begin position="1237"/>
        <end position="1340"/>
    </location>
</feature>
<dbReference type="FunFam" id="2.60.40.60:FF:000039">
    <property type="entry name" value="FAT atypical cadherin 3"/>
    <property type="match status" value="1"/>
</dbReference>
<dbReference type="FunFam" id="2.60.40.60:FF:000026">
    <property type="entry name" value="FAT atypical cadherin 1"/>
    <property type="match status" value="2"/>
</dbReference>
<keyword evidence="5 17" id="KW-0732">Signal</keyword>
<evidence type="ECO:0000256" key="8">
    <source>
        <dbReference type="ARBA" id="ARBA00022889"/>
    </source>
</evidence>
<evidence type="ECO:0000256" key="2">
    <source>
        <dbReference type="ARBA" id="ARBA00022475"/>
    </source>
</evidence>
<evidence type="ECO:0000259" key="20">
    <source>
        <dbReference type="PROSITE" id="PS50268"/>
    </source>
</evidence>
<dbReference type="PROSITE" id="PS00022">
    <property type="entry name" value="EGF_1"/>
    <property type="match status" value="2"/>
</dbReference>
<gene>
    <name evidence="21" type="ORF">J0S82_001406</name>
</gene>
<feature type="domain" description="Cadherin" evidence="20">
    <location>
        <begin position="3422"/>
        <end position="3580"/>
    </location>
</feature>
<dbReference type="InterPro" id="IPR020894">
    <property type="entry name" value="Cadherin_CS"/>
</dbReference>
<dbReference type="FunFam" id="2.60.40.60:FF:000198">
    <property type="entry name" value="Protocadherin Fat 2"/>
    <property type="match status" value="1"/>
</dbReference>
<name>A0A8J5ZSD8_GALPY</name>
<dbReference type="FunFam" id="2.60.40.60:FF:000197">
    <property type="entry name" value="FAT atypical cadherin 2"/>
    <property type="match status" value="1"/>
</dbReference>
<accession>A0A8J5ZSD8</accession>
<dbReference type="SMART" id="SM00282">
    <property type="entry name" value="LamG"/>
    <property type="match status" value="1"/>
</dbReference>
<evidence type="ECO:0000256" key="7">
    <source>
        <dbReference type="ARBA" id="ARBA00022837"/>
    </source>
</evidence>
<feature type="domain" description="Cadherin" evidence="20">
    <location>
        <begin position="1132"/>
        <end position="1236"/>
    </location>
</feature>
<dbReference type="FunFam" id="2.60.40.60:FF:000053">
    <property type="entry name" value="FAT atypical cadherin 3"/>
    <property type="match status" value="1"/>
</dbReference>
<dbReference type="FunFam" id="2.60.40.60:FF:000186">
    <property type="entry name" value="FAT atypical cadherin 2"/>
    <property type="match status" value="1"/>
</dbReference>
<dbReference type="FunFam" id="2.60.40.60:FF:000071">
    <property type="entry name" value="FAT atypical cadherin 1"/>
    <property type="match status" value="1"/>
</dbReference>
<feature type="domain" description="EGF-like" evidence="19">
    <location>
        <begin position="3994"/>
        <end position="4031"/>
    </location>
</feature>
<feature type="domain" description="Cadherin" evidence="20">
    <location>
        <begin position="920"/>
        <end position="1026"/>
    </location>
</feature>
<feature type="domain" description="Cadherin" evidence="20">
    <location>
        <begin position="710"/>
        <end position="814"/>
    </location>
</feature>
<feature type="region of interest" description="Disordered" evidence="15">
    <location>
        <begin position="4151"/>
        <end position="4189"/>
    </location>
</feature>
<dbReference type="CDD" id="cd11304">
    <property type="entry name" value="Cadherin_repeat"/>
    <property type="match status" value="33"/>
</dbReference>
<evidence type="ECO:0000256" key="17">
    <source>
        <dbReference type="SAM" id="SignalP"/>
    </source>
</evidence>
<feature type="disulfide bond" evidence="14">
    <location>
        <begin position="4060"/>
        <end position="4069"/>
    </location>
</feature>
<feature type="chain" id="PRO_5035319593" evidence="17">
    <location>
        <begin position="19"/>
        <end position="4390"/>
    </location>
</feature>
<feature type="region of interest" description="Disordered" evidence="15">
    <location>
        <begin position="3507"/>
        <end position="3546"/>
    </location>
</feature>
<feature type="domain" description="Cadherin" evidence="20">
    <location>
        <begin position="361"/>
        <end position="456"/>
    </location>
</feature>
<proteinExistence type="predicted"/>
<feature type="region of interest" description="Disordered" evidence="15">
    <location>
        <begin position="4347"/>
        <end position="4390"/>
    </location>
</feature>
<dbReference type="GO" id="GO:0005886">
    <property type="term" value="C:plasma membrane"/>
    <property type="evidence" value="ECO:0007669"/>
    <property type="project" value="UniProtKB-SubCell"/>
</dbReference>
<dbReference type="InterPro" id="IPR002126">
    <property type="entry name" value="Cadherin-like_dom"/>
</dbReference>
<evidence type="ECO:0000256" key="12">
    <source>
        <dbReference type="ARBA" id="ARBA00023180"/>
    </source>
</evidence>
<dbReference type="PROSITE" id="PS00232">
    <property type="entry name" value="CADHERIN_1"/>
    <property type="match status" value="12"/>
</dbReference>
<dbReference type="OrthoDB" id="6252479at2759"/>
<dbReference type="PANTHER" id="PTHR24026">
    <property type="entry name" value="FAT ATYPICAL CADHERIN-RELATED"/>
    <property type="match status" value="1"/>
</dbReference>
<feature type="signal peptide" evidence="17">
    <location>
        <begin position="1"/>
        <end position="18"/>
    </location>
</feature>
<keyword evidence="8" id="KW-0130">Cell adhesion</keyword>
<feature type="domain" description="Cadherin" evidence="20">
    <location>
        <begin position="1751"/>
        <end position="1865"/>
    </location>
</feature>
<dbReference type="FunFam" id="2.60.40.60:FF:000058">
    <property type="entry name" value="FAT atypical cadherin 3"/>
    <property type="match status" value="1"/>
</dbReference>
<dbReference type="PROSITE" id="PS50268">
    <property type="entry name" value="CADHERIN_2"/>
    <property type="match status" value="31"/>
</dbReference>
<organism evidence="21 22">
    <name type="scientific">Galemys pyrenaicus</name>
    <name type="common">Iberian desman</name>
    <name type="synonym">Pyrenean desman</name>
    <dbReference type="NCBI Taxonomy" id="202257"/>
    <lineage>
        <taxon>Eukaryota</taxon>
        <taxon>Metazoa</taxon>
        <taxon>Chordata</taxon>
        <taxon>Craniata</taxon>
        <taxon>Vertebrata</taxon>
        <taxon>Euteleostomi</taxon>
        <taxon>Mammalia</taxon>
        <taxon>Eutheria</taxon>
        <taxon>Laurasiatheria</taxon>
        <taxon>Eulipotyphla</taxon>
        <taxon>Talpidae</taxon>
        <taxon>Galemys</taxon>
    </lineage>
</organism>
<dbReference type="PROSITE" id="PS50025">
    <property type="entry name" value="LAM_G_DOMAIN"/>
    <property type="match status" value="1"/>
</dbReference>
<dbReference type="GO" id="GO:0005509">
    <property type="term" value="F:calcium ion binding"/>
    <property type="evidence" value="ECO:0007669"/>
    <property type="project" value="UniProtKB-UniRule"/>
</dbReference>
<dbReference type="FunFam" id="2.60.40.60:FF:000080">
    <property type="entry name" value="FAT atypical cadherin 1"/>
    <property type="match status" value="1"/>
</dbReference>
<feature type="domain" description="Cadherin" evidence="20">
    <location>
        <begin position="2266"/>
        <end position="2372"/>
    </location>
</feature>
<dbReference type="FunFam" id="2.60.40.60:FF:000065">
    <property type="entry name" value="FAT atypical cadherin 1"/>
    <property type="match status" value="1"/>
</dbReference>
<dbReference type="CDD" id="cd00110">
    <property type="entry name" value="LamG"/>
    <property type="match status" value="1"/>
</dbReference>
<feature type="disulfide bond" evidence="14">
    <location>
        <begin position="4021"/>
        <end position="4030"/>
    </location>
</feature>
<feature type="domain" description="Cadherin" evidence="20">
    <location>
        <begin position="2064"/>
        <end position="2164"/>
    </location>
</feature>
<dbReference type="CDD" id="cd00054">
    <property type="entry name" value="EGF_CA"/>
    <property type="match status" value="2"/>
</dbReference>
<dbReference type="FunFam" id="2.60.40.60:FF:000021">
    <property type="entry name" value="FAT atypical cadherin 1"/>
    <property type="match status" value="2"/>
</dbReference>
<dbReference type="FunFam" id="2.60.40.60:FF:000032">
    <property type="entry name" value="FAT atypical cadherin 1"/>
    <property type="match status" value="1"/>
</dbReference>
<keyword evidence="10 16" id="KW-0472">Membrane</keyword>
<feature type="domain" description="Cadherin" evidence="20">
    <location>
        <begin position="815"/>
        <end position="919"/>
    </location>
</feature>
<dbReference type="FunFam" id="2.60.40.60:FF:000215">
    <property type="entry name" value="FAT atypical cadherin 2"/>
    <property type="match status" value="1"/>
</dbReference>
<feature type="domain" description="Cadherin" evidence="20">
    <location>
        <begin position="570"/>
        <end position="663"/>
    </location>
</feature>
<keyword evidence="9 16" id="KW-1133">Transmembrane helix</keyword>
<dbReference type="PROSITE" id="PS50026">
    <property type="entry name" value="EGF_3"/>
    <property type="match status" value="2"/>
</dbReference>
<dbReference type="FunFam" id="2.60.40.60:FF:000037">
    <property type="entry name" value="FAT atypical cadherin 1"/>
    <property type="match status" value="2"/>
</dbReference>
<keyword evidence="11 14" id="KW-1015">Disulfide bond</keyword>
<evidence type="ECO:0000256" key="5">
    <source>
        <dbReference type="ARBA" id="ARBA00022729"/>
    </source>
</evidence>
<dbReference type="FunFam" id="2.60.40.60:FF:000041">
    <property type="entry name" value="FAT atypical cadherin 1"/>
    <property type="match status" value="1"/>
</dbReference>
<dbReference type="SMART" id="SM00181">
    <property type="entry name" value="EGF"/>
    <property type="match status" value="2"/>
</dbReference>
<feature type="domain" description="Cadherin" evidence="20">
    <location>
        <begin position="2373"/>
        <end position="2474"/>
    </location>
</feature>
<keyword evidence="12" id="KW-0325">Glycoprotein</keyword>
<dbReference type="FunFam" id="2.60.40.60:FF:000051">
    <property type="entry name" value="FAT atypical cadherin 1"/>
    <property type="match status" value="1"/>
</dbReference>
<keyword evidence="4 16" id="KW-0812">Transmembrane</keyword>
<keyword evidence="7 13" id="KW-0106">Calcium</keyword>
<feature type="domain" description="Cadherin" evidence="20">
    <location>
        <begin position="1374"/>
        <end position="1440"/>
    </location>
</feature>
<feature type="domain" description="Cadherin" evidence="20">
    <location>
        <begin position="3214"/>
        <end position="3316"/>
    </location>
</feature>
<keyword evidence="2" id="KW-1003">Cell membrane</keyword>
<comment type="caution">
    <text evidence="14">Lacks conserved residue(s) required for the propagation of feature annotation.</text>
</comment>
<evidence type="ECO:0000256" key="13">
    <source>
        <dbReference type="PROSITE-ProRule" id="PRU00043"/>
    </source>
</evidence>
<dbReference type="EMBL" id="JAGFMF010011956">
    <property type="protein sequence ID" value="KAG8509268.1"/>
    <property type="molecule type" value="Genomic_DNA"/>
</dbReference>
<dbReference type="FunFam" id="2.60.40.60:FF:000033">
    <property type="entry name" value="FAT atypical cadherin 1"/>
    <property type="match status" value="1"/>
</dbReference>
<feature type="domain" description="Cadherin" evidence="20">
    <location>
        <begin position="34"/>
        <end position="148"/>
    </location>
</feature>
<dbReference type="SUPFAM" id="SSF57196">
    <property type="entry name" value="EGF/Laminin"/>
    <property type="match status" value="1"/>
</dbReference>
<evidence type="ECO:0000256" key="9">
    <source>
        <dbReference type="ARBA" id="ARBA00022989"/>
    </source>
</evidence>
<keyword evidence="3 14" id="KW-0245">EGF-like domain</keyword>
<feature type="domain" description="Cadherin" evidence="20">
    <location>
        <begin position="149"/>
        <end position="256"/>
    </location>
</feature>
<dbReference type="FunFam" id="2.60.40.60:FF:000089">
    <property type="entry name" value="FAT atypical cadherin 1"/>
    <property type="match status" value="1"/>
</dbReference>
<feature type="domain" description="Cadherin" evidence="20">
    <location>
        <begin position="2475"/>
        <end position="2578"/>
    </location>
</feature>
<dbReference type="FunFam" id="2.60.40.60:FF:000061">
    <property type="entry name" value="FAT atypical cadherin 3"/>
    <property type="match status" value="1"/>
</dbReference>
<dbReference type="GO" id="GO:0007163">
    <property type="term" value="P:establishment or maintenance of cell polarity"/>
    <property type="evidence" value="ECO:0007669"/>
    <property type="project" value="UniProtKB-ARBA"/>
</dbReference>
<feature type="domain" description="Cadherin" evidence="20">
    <location>
        <begin position="3317"/>
        <end position="3421"/>
    </location>
</feature>
<feature type="domain" description="EGF-like" evidence="19">
    <location>
        <begin position="4033"/>
        <end position="4070"/>
    </location>
</feature>
<evidence type="ECO:0000256" key="15">
    <source>
        <dbReference type="SAM" id="MobiDB-lite"/>
    </source>
</evidence>
<feature type="domain" description="Cadherin" evidence="20">
    <location>
        <begin position="1653"/>
        <end position="1750"/>
    </location>
</feature>
<evidence type="ECO:0000259" key="18">
    <source>
        <dbReference type="PROSITE" id="PS50025"/>
    </source>
</evidence>